<evidence type="ECO:0000256" key="1">
    <source>
        <dbReference type="ARBA" id="ARBA00004319"/>
    </source>
</evidence>
<name>A0A1J4K817_9EUKA</name>
<feature type="compositionally biased region" description="Basic and acidic residues" evidence="7">
    <location>
        <begin position="1028"/>
        <end position="1040"/>
    </location>
</feature>
<comment type="subcellular location">
    <subcellularLocation>
        <location evidence="1">Endoplasmic reticulum lumen</location>
    </subcellularLocation>
</comment>
<dbReference type="GeneID" id="94838631"/>
<dbReference type="VEuPathDB" id="TrichDB:TRFO_24749"/>
<dbReference type="FunFam" id="3.90.640.10:FF:000003">
    <property type="entry name" value="Molecular chaperone DnaK"/>
    <property type="match status" value="1"/>
</dbReference>
<keyword evidence="10" id="KW-1185">Reference proteome</keyword>
<comment type="caution">
    <text evidence="9">The sequence shown here is derived from an EMBL/GenBank/DDBJ whole genome shotgun (WGS) entry which is preliminary data.</text>
</comment>
<feature type="signal peptide" evidence="8">
    <location>
        <begin position="1"/>
        <end position="15"/>
    </location>
</feature>
<feature type="compositionally biased region" description="Pro residues" evidence="7">
    <location>
        <begin position="920"/>
        <end position="929"/>
    </location>
</feature>
<proteinExistence type="predicted"/>
<feature type="chain" id="PRO_5012227379" evidence="8">
    <location>
        <begin position="16"/>
        <end position="1040"/>
    </location>
</feature>
<dbReference type="Gene3D" id="1.20.1270.10">
    <property type="match status" value="1"/>
</dbReference>
<feature type="compositionally biased region" description="Basic residues" evidence="7">
    <location>
        <begin position="909"/>
        <end position="919"/>
    </location>
</feature>
<dbReference type="Proteomes" id="UP000179807">
    <property type="component" value="Unassembled WGS sequence"/>
</dbReference>
<evidence type="ECO:0000256" key="3">
    <source>
        <dbReference type="ARBA" id="ARBA00022741"/>
    </source>
</evidence>
<evidence type="ECO:0000256" key="2">
    <source>
        <dbReference type="ARBA" id="ARBA00022729"/>
    </source>
</evidence>
<protein>
    <submittedName>
        <fullName evidence="9">DnaK protein</fullName>
    </submittedName>
</protein>
<accession>A0A1J4K817</accession>
<evidence type="ECO:0000256" key="5">
    <source>
        <dbReference type="ARBA" id="ARBA00023186"/>
    </source>
</evidence>
<dbReference type="InterPro" id="IPR043129">
    <property type="entry name" value="ATPase_NBD"/>
</dbReference>
<keyword evidence="3" id="KW-0547">Nucleotide-binding</keyword>
<gene>
    <name evidence="9" type="ORF">TRFO_24749</name>
</gene>
<feature type="region of interest" description="Disordered" evidence="7">
    <location>
        <begin position="875"/>
        <end position="1040"/>
    </location>
</feature>
<evidence type="ECO:0000256" key="7">
    <source>
        <dbReference type="SAM" id="MobiDB-lite"/>
    </source>
</evidence>
<dbReference type="RefSeq" id="XP_068360160.1">
    <property type="nucleotide sequence ID" value="XM_068503927.1"/>
</dbReference>
<dbReference type="SUPFAM" id="SSF53067">
    <property type="entry name" value="Actin-like ATPase domain"/>
    <property type="match status" value="2"/>
</dbReference>
<dbReference type="OrthoDB" id="10262720at2759"/>
<dbReference type="GO" id="GO:0005788">
    <property type="term" value="C:endoplasmic reticulum lumen"/>
    <property type="evidence" value="ECO:0007669"/>
    <property type="project" value="UniProtKB-SubCell"/>
</dbReference>
<dbReference type="InterPro" id="IPR029048">
    <property type="entry name" value="HSP70_C_sf"/>
</dbReference>
<sequence length="1040" mass="121485">MVFLFVAFFTFTVKSAIFGIDYGNENIKTSMALSGKSVHVALNQNSKRLSPAYFSLWRTNNPRNTTCEGDHWEFDELGNFTWAFLDSAKSHALRFPNNTIQGLSPLLENQLGLRRREAVALTLRHLVKTIDDGKWKPENAKIVFAVEPHMSREERYSIYEMVSLMNATLTNIIEYPTAAAQLYALEKRSLYAKKAKTVVFVDIGAKNTWAAVFTFEPTKRRPTVTELSLVTSPGLGGNNIDDALTDLLLQRFTEKYSVEKPTDQKIISKFREEAKKAKDVLSISKEVEVRIEDLDDGKFLMYKITQAEYESLLSQFGQKLTRIYLEAVEQAQLKMTDIDSIELIGGSTRVPFIQSVLLNASGLKKLDRTLNSDEAIALGAGYVGASQSSMFIVKKLNLSPYCRINVSLVHGDTELKIFNETSHLNETYKYLFYAENNDNFTIKVNGKVMTQFYINLSNKTKPNAQIFLNIGFNEYTIPNVTQIKLNKFAYNMSNVIFTNPRWSLSTEEFNKSFEFILEMEKIVEDRKKHQETYNEYESYIYSIKDKLMYDETFQRVVNESDAAIFRKAADEHRKWLDENMLTADTDTLKKKHEELKEVLKDAERREEDIGKRQEYYDMLNKSLNWIYKELTETWPKKKKWMPKDKLRSAWSNYNSTKKWMDEMAEEQKTKKDWENPAAWWNQLNIQRQIMEFNFNQSCRMKKPTPTPVGWIPPEPTPDPEEEYERHEEEHKRHEEEFHHHEEFRKHMDAYRAFVDKYHSITNGMDPKKSAPYRKIFHSYSEIHDEYLDKHDEYIHKLHDSFRYGRNRSPQYYNDYYYYYEILKPTPEPSNATDTNTTTEVNTTLEANTTTLETNNTTIETNLTVKTEDLNATDLNATDLNVTEPPVKRRRGHRRRHHRPHRRPGEERRRFRRHHHRKRLPPPPPPPPGPENKEEHEKFKESLRKWQEERDAEEYYEEKPPGYRRIPPIVVPPPPELPEMPPELLSPEEMAAKAETDAKAATDADPTQTVINDSNEARNAPIETAATKPADDDAKKTNDEL</sequence>
<feature type="compositionally biased region" description="Pro residues" evidence="7">
    <location>
        <begin position="968"/>
        <end position="980"/>
    </location>
</feature>
<feature type="coiled-coil region" evidence="6">
    <location>
        <begin position="585"/>
        <end position="612"/>
    </location>
</feature>
<dbReference type="GO" id="GO:0140662">
    <property type="term" value="F:ATP-dependent protein folding chaperone"/>
    <property type="evidence" value="ECO:0007669"/>
    <property type="project" value="InterPro"/>
</dbReference>
<evidence type="ECO:0000256" key="4">
    <source>
        <dbReference type="ARBA" id="ARBA00022840"/>
    </source>
</evidence>
<reference evidence="9" key="1">
    <citation type="submission" date="2016-10" db="EMBL/GenBank/DDBJ databases">
        <authorList>
            <person name="Benchimol M."/>
            <person name="Almeida L.G."/>
            <person name="Vasconcelos A.T."/>
            <person name="Perreira-Neves A."/>
            <person name="Rosa I.A."/>
            <person name="Tasca T."/>
            <person name="Bogo M.R."/>
            <person name="de Souza W."/>
        </authorList>
    </citation>
    <scope>NUCLEOTIDE SEQUENCE [LARGE SCALE GENOMIC DNA]</scope>
    <source>
        <strain evidence="9">K</strain>
    </source>
</reference>
<keyword evidence="6" id="KW-0175">Coiled coil</keyword>
<dbReference type="GO" id="GO:0034663">
    <property type="term" value="C:endoplasmic reticulum chaperone complex"/>
    <property type="evidence" value="ECO:0007669"/>
    <property type="project" value="TreeGrafter"/>
</dbReference>
<keyword evidence="4" id="KW-0067">ATP-binding</keyword>
<dbReference type="InterPro" id="IPR013126">
    <property type="entry name" value="Hsp_70_fam"/>
</dbReference>
<feature type="compositionally biased region" description="Basic residues" evidence="7">
    <location>
        <begin position="887"/>
        <end position="901"/>
    </location>
</feature>
<evidence type="ECO:0000256" key="6">
    <source>
        <dbReference type="SAM" id="Coils"/>
    </source>
</evidence>
<dbReference type="InterPro" id="IPR018181">
    <property type="entry name" value="Heat_shock_70_CS"/>
</dbReference>
<feature type="compositionally biased region" description="Basic and acidic residues" evidence="7">
    <location>
        <begin position="989"/>
        <end position="1001"/>
    </location>
</feature>
<keyword evidence="5" id="KW-0143">Chaperone</keyword>
<evidence type="ECO:0000256" key="8">
    <source>
        <dbReference type="SAM" id="SignalP"/>
    </source>
</evidence>
<dbReference type="PROSITE" id="PS01036">
    <property type="entry name" value="HSP70_3"/>
    <property type="match status" value="1"/>
</dbReference>
<keyword evidence="2 8" id="KW-0732">Signal</keyword>
<dbReference type="Gene3D" id="3.30.420.40">
    <property type="match status" value="3"/>
</dbReference>
<dbReference type="EMBL" id="MLAK01000707">
    <property type="protein sequence ID" value="OHT07024.1"/>
    <property type="molecule type" value="Genomic_DNA"/>
</dbReference>
<feature type="compositionally biased region" description="Basic and acidic residues" evidence="7">
    <location>
        <begin position="930"/>
        <end position="948"/>
    </location>
</feature>
<dbReference type="Gene3D" id="3.90.640.10">
    <property type="entry name" value="Actin, Chain A, domain 4"/>
    <property type="match status" value="1"/>
</dbReference>
<dbReference type="Pfam" id="PF00012">
    <property type="entry name" value="HSP70"/>
    <property type="match status" value="1"/>
</dbReference>
<dbReference type="PANTHER" id="PTHR45639">
    <property type="entry name" value="HSC70CB, ISOFORM G-RELATED"/>
    <property type="match status" value="1"/>
</dbReference>
<dbReference type="GO" id="GO:0030968">
    <property type="term" value="P:endoplasmic reticulum unfolded protein response"/>
    <property type="evidence" value="ECO:0007669"/>
    <property type="project" value="TreeGrafter"/>
</dbReference>
<organism evidence="9 10">
    <name type="scientific">Tritrichomonas foetus</name>
    <dbReference type="NCBI Taxonomy" id="1144522"/>
    <lineage>
        <taxon>Eukaryota</taxon>
        <taxon>Metamonada</taxon>
        <taxon>Parabasalia</taxon>
        <taxon>Tritrichomonadida</taxon>
        <taxon>Tritrichomonadidae</taxon>
        <taxon>Tritrichomonas</taxon>
    </lineage>
</organism>
<dbReference type="PANTHER" id="PTHR45639:SF3">
    <property type="entry name" value="HYPOXIA UP-REGULATED PROTEIN 1"/>
    <property type="match status" value="1"/>
</dbReference>
<evidence type="ECO:0000313" key="10">
    <source>
        <dbReference type="Proteomes" id="UP000179807"/>
    </source>
</evidence>
<evidence type="ECO:0000313" key="9">
    <source>
        <dbReference type="EMBL" id="OHT07024.1"/>
    </source>
</evidence>
<dbReference type="GO" id="GO:0005524">
    <property type="term" value="F:ATP binding"/>
    <property type="evidence" value="ECO:0007669"/>
    <property type="project" value="UniProtKB-KW"/>
</dbReference>
<dbReference type="SUPFAM" id="SSF100934">
    <property type="entry name" value="Heat shock protein 70kD (HSP70), C-terminal subdomain"/>
    <property type="match status" value="1"/>
</dbReference>
<dbReference type="AlphaFoldDB" id="A0A1J4K817"/>